<dbReference type="EMBL" id="CP072793">
    <property type="protein sequence ID" value="QTR53050.1"/>
    <property type="molecule type" value="Genomic_DNA"/>
</dbReference>
<keyword evidence="1 8" id="KW-0028">Amino-acid biosynthesis</keyword>
<dbReference type="GO" id="GO:0004413">
    <property type="term" value="F:homoserine kinase activity"/>
    <property type="evidence" value="ECO:0007669"/>
    <property type="project" value="UniProtKB-UniRule"/>
</dbReference>
<reference evidence="12" key="1">
    <citation type="submission" date="2021-04" db="EMBL/GenBank/DDBJ databases">
        <title>Genomics, taxonomy and metabolism of representatives of sulfur bacteria of the genus Thiothrix: Thiothrix fructosivorans QT, Thiothrix unzii A1T and three new species, Thiothrix subterranea sp. nov., Thiothrix litoralis sp. nov. and 'Candidatus Thiothrix anitrata' sp. nov.</title>
        <authorList>
            <person name="Ravin N.V."/>
            <person name="Smolyakov D."/>
            <person name="Rudenko T.S."/>
            <person name="Mardanov A.V."/>
            <person name="Beletsky A.V."/>
            <person name="Markov N.D."/>
            <person name="Fomenkov A.I."/>
            <person name="Roberts R.J."/>
            <person name="Karnachuk O.V."/>
            <person name="Novikov A."/>
            <person name="Grabovich M.Y."/>
        </authorList>
    </citation>
    <scope>NUCLEOTIDE SEQUENCE</scope>
    <source>
        <strain evidence="12">A1</strain>
    </source>
</reference>
<evidence type="ECO:0000256" key="4">
    <source>
        <dbReference type="ARBA" id="ARBA00022741"/>
    </source>
</evidence>
<dbReference type="InterPro" id="IPR036868">
    <property type="entry name" value="TusA-like_sf"/>
</dbReference>
<dbReference type="RefSeq" id="WP_210218577.1">
    <property type="nucleotide sequence ID" value="NZ_CP072793.1"/>
</dbReference>
<evidence type="ECO:0000256" key="6">
    <source>
        <dbReference type="ARBA" id="ARBA00022840"/>
    </source>
</evidence>
<evidence type="ECO:0000259" key="10">
    <source>
        <dbReference type="Pfam" id="PF01206"/>
    </source>
</evidence>
<dbReference type="GO" id="GO:0005524">
    <property type="term" value="F:ATP binding"/>
    <property type="evidence" value="ECO:0007669"/>
    <property type="project" value="UniProtKB-KW"/>
</dbReference>
<dbReference type="NCBIfam" id="TIGR00938">
    <property type="entry name" value="thrB_alt"/>
    <property type="match status" value="1"/>
</dbReference>
<dbReference type="PANTHER" id="PTHR21064:SF6">
    <property type="entry name" value="AMINOGLYCOSIDE PHOSPHOTRANSFERASE DOMAIN-CONTAINING PROTEIN"/>
    <property type="match status" value="1"/>
</dbReference>
<dbReference type="HAMAP" id="MF_00301">
    <property type="entry name" value="Homoser_kinase_2"/>
    <property type="match status" value="1"/>
</dbReference>
<proteinExistence type="inferred from homology"/>
<dbReference type="PANTHER" id="PTHR21064">
    <property type="entry name" value="AMINOGLYCOSIDE PHOSPHOTRANSFERASE DOMAIN-CONTAINING PROTEIN-RELATED"/>
    <property type="match status" value="1"/>
</dbReference>
<dbReference type="InterPro" id="IPR002575">
    <property type="entry name" value="Aminoglycoside_PTrfase"/>
</dbReference>
<dbReference type="KEGG" id="tun:J9260_15285"/>
<keyword evidence="4 8" id="KW-0547">Nucleotide-binding</keyword>
<dbReference type="InterPro" id="IPR050249">
    <property type="entry name" value="Pseudomonas-type_ThrB"/>
</dbReference>
<dbReference type="InterPro" id="IPR001455">
    <property type="entry name" value="TusA-like"/>
</dbReference>
<dbReference type="CDD" id="cd05153">
    <property type="entry name" value="HomoserineK_II"/>
    <property type="match status" value="1"/>
</dbReference>
<dbReference type="Gene3D" id="3.30.200.20">
    <property type="entry name" value="Phosphorylase Kinase, domain 1"/>
    <property type="match status" value="1"/>
</dbReference>
<keyword evidence="13" id="KW-1185">Reference proteome</keyword>
<feature type="domain" description="UPF0033" evidence="10">
    <location>
        <begin position="315"/>
        <end position="381"/>
    </location>
</feature>
<evidence type="ECO:0000256" key="1">
    <source>
        <dbReference type="ARBA" id="ARBA00022605"/>
    </source>
</evidence>
<comment type="catalytic activity">
    <reaction evidence="8">
        <text>L-homoserine + ATP = O-phospho-L-homoserine + ADP + H(+)</text>
        <dbReference type="Rhea" id="RHEA:13985"/>
        <dbReference type="ChEBI" id="CHEBI:15378"/>
        <dbReference type="ChEBI" id="CHEBI:30616"/>
        <dbReference type="ChEBI" id="CHEBI:57476"/>
        <dbReference type="ChEBI" id="CHEBI:57590"/>
        <dbReference type="ChEBI" id="CHEBI:456216"/>
        <dbReference type="EC" id="2.7.1.39"/>
    </reaction>
</comment>
<evidence type="ECO:0000256" key="7">
    <source>
        <dbReference type="ARBA" id="ARBA00038240"/>
    </source>
</evidence>
<dbReference type="NCBIfam" id="NF003558">
    <property type="entry name" value="PRK05231.1"/>
    <property type="match status" value="1"/>
</dbReference>
<evidence type="ECO:0000256" key="3">
    <source>
        <dbReference type="ARBA" id="ARBA00022697"/>
    </source>
</evidence>
<organism evidence="12 13">
    <name type="scientific">Thiothrix unzii</name>
    <dbReference type="NCBI Taxonomy" id="111769"/>
    <lineage>
        <taxon>Bacteria</taxon>
        <taxon>Pseudomonadati</taxon>
        <taxon>Pseudomonadota</taxon>
        <taxon>Gammaproteobacteria</taxon>
        <taxon>Thiotrichales</taxon>
        <taxon>Thiotrichaceae</taxon>
        <taxon>Thiothrix</taxon>
    </lineage>
</organism>
<evidence type="ECO:0000256" key="9">
    <source>
        <dbReference type="NCBIfam" id="TIGR00938"/>
    </source>
</evidence>
<sequence>MSVYTPVSAAELAAFLSDYPVGECVGFAGIQAGIENSNFFVSTTTGEYVLTLFEQHRPDALHYFLALLQHWAAAGIPVPAPLANRHGEVLGTLNAKPAALVARLPGTHPQQTTPAQCAAIGAMLARMHLAARDFTLHRASDRDHRWRMQMAHTVLPQLDAADAELLRAEIAFQQTIAFAELPQGTIHADLFRDNVLFDAENLSGVLDVYFACNDCLLYDLAVVVNDWCCQADGSLDETRLQACVSHYQALRPWEPQEQQAWPALLRTAALRFWLSRLYEQHNPRPGELTLQKNPLEFRQKLQHRIAAMTPEAVHVNARRLLCPLPVIRVQQAIESLPAGTCVTAVCTDPGALHDIPAWARIHGHCVLETRTEGREYTIVLQTGGQP</sequence>
<dbReference type="Pfam" id="PF01206">
    <property type="entry name" value="TusA"/>
    <property type="match status" value="1"/>
</dbReference>
<evidence type="ECO:0000256" key="5">
    <source>
        <dbReference type="ARBA" id="ARBA00022777"/>
    </source>
</evidence>
<dbReference type="Gene3D" id="3.30.110.40">
    <property type="entry name" value="TusA-like domain"/>
    <property type="match status" value="1"/>
</dbReference>
<accession>A0A975F7X4</accession>
<dbReference type="InterPro" id="IPR005280">
    <property type="entry name" value="Homoserine_kinase_II"/>
</dbReference>
<evidence type="ECO:0000313" key="12">
    <source>
        <dbReference type="EMBL" id="QTR53050.1"/>
    </source>
</evidence>
<dbReference type="Pfam" id="PF01636">
    <property type="entry name" value="APH"/>
    <property type="match status" value="1"/>
</dbReference>
<evidence type="ECO:0000256" key="2">
    <source>
        <dbReference type="ARBA" id="ARBA00022679"/>
    </source>
</evidence>
<dbReference type="GO" id="GO:0009088">
    <property type="term" value="P:threonine biosynthetic process"/>
    <property type="evidence" value="ECO:0007669"/>
    <property type="project" value="UniProtKB-UniRule"/>
</dbReference>
<keyword evidence="2 8" id="KW-0808">Transferase</keyword>
<protein>
    <recommendedName>
        <fullName evidence="8 9">Homoserine kinase</fullName>
        <shortName evidence="8">HK</shortName>
        <shortName evidence="8">HSK</shortName>
        <ecNumber evidence="8 9">2.7.1.39</ecNumber>
    </recommendedName>
</protein>
<gene>
    <name evidence="8" type="primary">thrB</name>
    <name evidence="12" type="ORF">J9260_15285</name>
</gene>
<keyword evidence="5 8" id="KW-0418">Kinase</keyword>
<dbReference type="InterPro" id="IPR011009">
    <property type="entry name" value="Kinase-like_dom_sf"/>
</dbReference>
<keyword evidence="3 8" id="KW-0791">Threonine biosynthesis</keyword>
<feature type="domain" description="Aminoglycoside phosphotransferase" evidence="11">
    <location>
        <begin position="29"/>
        <end position="253"/>
    </location>
</feature>
<dbReference type="EC" id="2.7.1.39" evidence="8 9"/>
<name>A0A975F7X4_9GAMM</name>
<comment type="similarity">
    <text evidence="7 8">Belongs to the pseudomonas-type ThrB family.</text>
</comment>
<keyword evidence="6 8" id="KW-0067">ATP-binding</keyword>
<comment type="pathway">
    <text evidence="8">Amino-acid biosynthesis; L-threonine biosynthesis; L-threonine from L-aspartate: step 4/5.</text>
</comment>
<evidence type="ECO:0000259" key="11">
    <source>
        <dbReference type="Pfam" id="PF01636"/>
    </source>
</evidence>
<dbReference type="SUPFAM" id="SSF64307">
    <property type="entry name" value="SirA-like"/>
    <property type="match status" value="1"/>
</dbReference>
<evidence type="ECO:0000313" key="13">
    <source>
        <dbReference type="Proteomes" id="UP000672009"/>
    </source>
</evidence>
<dbReference type="Proteomes" id="UP000672009">
    <property type="component" value="Chromosome"/>
</dbReference>
<dbReference type="CDD" id="cd00291">
    <property type="entry name" value="SirA_YedF_YeeD"/>
    <property type="match status" value="1"/>
</dbReference>
<dbReference type="SUPFAM" id="SSF56112">
    <property type="entry name" value="Protein kinase-like (PK-like)"/>
    <property type="match status" value="1"/>
</dbReference>
<dbReference type="Gene3D" id="3.90.1200.10">
    <property type="match status" value="1"/>
</dbReference>
<evidence type="ECO:0000256" key="8">
    <source>
        <dbReference type="HAMAP-Rule" id="MF_00301"/>
    </source>
</evidence>
<dbReference type="AlphaFoldDB" id="A0A975F7X4"/>